<accession>A0A0A0K2E2</accession>
<dbReference type="Gramene" id="KGN43189">
    <property type="protein sequence ID" value="KGN43189"/>
    <property type="gene ID" value="Csa_7G007870"/>
</dbReference>
<reference evidence="1 2" key="2">
    <citation type="journal article" date="2009" name="PLoS ONE">
        <title>An integrated genetic and cytogenetic map of the cucumber genome.</title>
        <authorList>
            <person name="Ren Y."/>
            <person name="Zhang Z."/>
            <person name="Liu J."/>
            <person name="Staub J.E."/>
            <person name="Han Y."/>
            <person name="Cheng Z."/>
            <person name="Li X."/>
            <person name="Lu J."/>
            <person name="Miao H."/>
            <person name="Kang H."/>
            <person name="Xie B."/>
            <person name="Gu X."/>
            <person name="Wang X."/>
            <person name="Du Y."/>
            <person name="Jin W."/>
            <person name="Huang S."/>
        </authorList>
    </citation>
    <scope>NUCLEOTIDE SEQUENCE [LARGE SCALE GENOMIC DNA]</scope>
    <source>
        <strain evidence="2">cv. 9930</strain>
    </source>
</reference>
<dbReference type="EMBL" id="CM002928">
    <property type="protein sequence ID" value="KGN43189.1"/>
    <property type="molecule type" value="Genomic_DNA"/>
</dbReference>
<evidence type="ECO:0000313" key="2">
    <source>
        <dbReference type="Proteomes" id="UP000029981"/>
    </source>
</evidence>
<dbReference type="AlphaFoldDB" id="A0A0A0K2E2"/>
<gene>
    <name evidence="1" type="ORF">Csa_7G007870</name>
</gene>
<reference evidence="1 2" key="4">
    <citation type="journal article" date="2011" name="BMC Genomics">
        <title>RNA-Seq improves annotation of protein-coding genes in the cucumber genome.</title>
        <authorList>
            <person name="Li Z."/>
            <person name="Zhang Z."/>
            <person name="Yan P."/>
            <person name="Huang S."/>
            <person name="Fei Z."/>
            <person name="Lin K."/>
        </authorList>
    </citation>
    <scope>NUCLEOTIDE SEQUENCE [LARGE SCALE GENOMIC DNA]</scope>
    <source>
        <strain evidence="2">cv. 9930</strain>
    </source>
</reference>
<keyword evidence="2" id="KW-1185">Reference proteome</keyword>
<organism evidence="1 2">
    <name type="scientific">Cucumis sativus</name>
    <name type="common">Cucumber</name>
    <dbReference type="NCBI Taxonomy" id="3659"/>
    <lineage>
        <taxon>Eukaryota</taxon>
        <taxon>Viridiplantae</taxon>
        <taxon>Streptophyta</taxon>
        <taxon>Embryophyta</taxon>
        <taxon>Tracheophyta</taxon>
        <taxon>Spermatophyta</taxon>
        <taxon>Magnoliopsida</taxon>
        <taxon>eudicotyledons</taxon>
        <taxon>Gunneridae</taxon>
        <taxon>Pentapetalae</taxon>
        <taxon>rosids</taxon>
        <taxon>fabids</taxon>
        <taxon>Cucurbitales</taxon>
        <taxon>Cucurbitaceae</taxon>
        <taxon>Benincaseae</taxon>
        <taxon>Cucumis</taxon>
    </lineage>
</organism>
<dbReference type="Proteomes" id="UP000029981">
    <property type="component" value="Chromosome 7"/>
</dbReference>
<evidence type="ECO:0000313" key="1">
    <source>
        <dbReference type="EMBL" id="KGN43189.1"/>
    </source>
</evidence>
<reference evidence="1 2" key="3">
    <citation type="journal article" date="2010" name="BMC Genomics">
        <title>Transcriptome sequencing and comparative analysis of cucumber flowers with different sex types.</title>
        <authorList>
            <person name="Guo S."/>
            <person name="Zheng Y."/>
            <person name="Joung J.G."/>
            <person name="Liu S."/>
            <person name="Zhang Z."/>
            <person name="Crasta O.R."/>
            <person name="Sobral B.W."/>
            <person name="Xu Y."/>
            <person name="Huang S."/>
            <person name="Fei Z."/>
        </authorList>
    </citation>
    <scope>NUCLEOTIDE SEQUENCE [LARGE SCALE GENOMIC DNA]</scope>
    <source>
        <strain evidence="2">cv. 9930</strain>
    </source>
</reference>
<protein>
    <submittedName>
        <fullName evidence="1">Uncharacterized protein</fullName>
    </submittedName>
</protein>
<name>A0A0A0K2E2_CUCSA</name>
<proteinExistence type="predicted"/>
<reference evidence="1 2" key="1">
    <citation type="journal article" date="2009" name="Nat. Genet.">
        <title>The genome of the cucumber, Cucumis sativus L.</title>
        <authorList>
            <person name="Huang S."/>
            <person name="Li R."/>
            <person name="Zhang Z."/>
            <person name="Li L."/>
            <person name="Gu X."/>
            <person name="Fan W."/>
            <person name="Lucas W.J."/>
            <person name="Wang X."/>
            <person name="Xie B."/>
            <person name="Ni P."/>
            <person name="Ren Y."/>
            <person name="Zhu H."/>
            <person name="Li J."/>
            <person name="Lin K."/>
            <person name="Jin W."/>
            <person name="Fei Z."/>
            <person name="Li G."/>
            <person name="Staub J."/>
            <person name="Kilian A."/>
            <person name="van der Vossen E.A."/>
            <person name="Wu Y."/>
            <person name="Guo J."/>
            <person name="He J."/>
            <person name="Jia Z."/>
            <person name="Ren Y."/>
            <person name="Tian G."/>
            <person name="Lu Y."/>
            <person name="Ruan J."/>
            <person name="Qian W."/>
            <person name="Wang M."/>
            <person name="Huang Q."/>
            <person name="Li B."/>
            <person name="Xuan Z."/>
            <person name="Cao J."/>
            <person name="Asan"/>
            <person name="Wu Z."/>
            <person name="Zhang J."/>
            <person name="Cai Q."/>
            <person name="Bai Y."/>
            <person name="Zhao B."/>
            <person name="Han Y."/>
            <person name="Li Y."/>
            <person name="Li X."/>
            <person name="Wang S."/>
            <person name="Shi Q."/>
            <person name="Liu S."/>
            <person name="Cho W.K."/>
            <person name="Kim J.Y."/>
            <person name="Xu Y."/>
            <person name="Heller-Uszynska K."/>
            <person name="Miao H."/>
            <person name="Cheng Z."/>
            <person name="Zhang S."/>
            <person name="Wu J."/>
            <person name="Yang Y."/>
            <person name="Kang H."/>
            <person name="Li M."/>
            <person name="Liang H."/>
            <person name="Ren X."/>
            <person name="Shi Z."/>
            <person name="Wen M."/>
            <person name="Jian M."/>
            <person name="Yang H."/>
            <person name="Zhang G."/>
            <person name="Yang Z."/>
            <person name="Chen R."/>
            <person name="Liu S."/>
            <person name="Li J."/>
            <person name="Ma L."/>
            <person name="Liu H."/>
            <person name="Zhou Y."/>
            <person name="Zhao J."/>
            <person name="Fang X."/>
            <person name="Li G."/>
            <person name="Fang L."/>
            <person name="Li Y."/>
            <person name="Liu D."/>
            <person name="Zheng H."/>
            <person name="Zhang Y."/>
            <person name="Qin N."/>
            <person name="Li Z."/>
            <person name="Yang G."/>
            <person name="Yang S."/>
            <person name="Bolund L."/>
            <person name="Kristiansen K."/>
            <person name="Zheng H."/>
            <person name="Li S."/>
            <person name="Zhang X."/>
            <person name="Yang H."/>
            <person name="Wang J."/>
            <person name="Sun R."/>
            <person name="Zhang B."/>
            <person name="Jiang S."/>
            <person name="Wang J."/>
            <person name="Du Y."/>
            <person name="Li S."/>
        </authorList>
    </citation>
    <scope>NUCLEOTIDE SEQUENCE [LARGE SCALE GENOMIC DNA]</scope>
    <source>
        <strain evidence="2">cv. 9930</strain>
    </source>
</reference>
<sequence>MKIGVLSGGRSSSSPWRERNFIEIEREIAGVFSGFPPENLFKALPQEVLLTTVKCPLSSMKSRCFTFERFIEWVIDRGCDWSSVFVAV</sequence>